<sequence length="253" mass="28316">MISPEGAVELNKKTGEIVANGKILDTPQGIYTAEIEREGGLSVKQLHHIRNDRKLRYVLSMSRNEYGANSEKFRRQILEAIGKDDEKARKQLEIHFDEPKADRKNATWTSVCFYLTRDNAILDEKQSIALISPSNGHISKLHHIFRVQNVDSCAPRLATSSESSSSTSDIPMNTLILIAVVGLLIIALLALLVFVCCVSRYQRYLKQKTDRMRCNSSAGSYYKSPNLIPPPPPGYMHTPPLPPPPPPQAIAYY</sequence>
<dbReference type="AlphaFoldDB" id="A0A1I7TQD4"/>
<feature type="transmembrane region" description="Helical" evidence="1">
    <location>
        <begin position="175"/>
        <end position="198"/>
    </location>
</feature>
<organism evidence="2 3">
    <name type="scientific">Caenorhabditis tropicalis</name>
    <dbReference type="NCBI Taxonomy" id="1561998"/>
    <lineage>
        <taxon>Eukaryota</taxon>
        <taxon>Metazoa</taxon>
        <taxon>Ecdysozoa</taxon>
        <taxon>Nematoda</taxon>
        <taxon>Chromadorea</taxon>
        <taxon>Rhabditida</taxon>
        <taxon>Rhabditina</taxon>
        <taxon>Rhabditomorpha</taxon>
        <taxon>Rhabditoidea</taxon>
        <taxon>Rhabditidae</taxon>
        <taxon>Peloderinae</taxon>
        <taxon>Caenorhabditis</taxon>
    </lineage>
</organism>
<keyword evidence="1" id="KW-0472">Membrane</keyword>
<keyword evidence="2" id="KW-1185">Reference proteome</keyword>
<evidence type="ECO:0000256" key="1">
    <source>
        <dbReference type="SAM" id="Phobius"/>
    </source>
</evidence>
<dbReference type="eggNOG" id="KOG3594">
    <property type="taxonomic scope" value="Eukaryota"/>
</dbReference>
<reference evidence="3" key="1">
    <citation type="submission" date="2016-11" db="UniProtKB">
        <authorList>
            <consortium name="WormBaseParasite"/>
        </authorList>
    </citation>
    <scope>IDENTIFICATION</scope>
</reference>
<protein>
    <submittedName>
        <fullName evidence="3">CA domain-containing protein</fullName>
    </submittedName>
</protein>
<keyword evidence="1" id="KW-0812">Transmembrane</keyword>
<keyword evidence="1" id="KW-1133">Transmembrane helix</keyword>
<accession>A0A1I7TQD4</accession>
<name>A0A1I7TQD4_9PELO</name>
<evidence type="ECO:0000313" key="3">
    <source>
        <dbReference type="WBParaSite" id="Csp11.Scaffold629.g10729.t1"/>
    </source>
</evidence>
<evidence type="ECO:0000313" key="2">
    <source>
        <dbReference type="Proteomes" id="UP000095282"/>
    </source>
</evidence>
<dbReference type="WBParaSite" id="Csp11.Scaffold629.g10729.t1">
    <property type="protein sequence ID" value="Csp11.Scaffold629.g10729.t1"/>
    <property type="gene ID" value="Csp11.Scaffold629.g10729"/>
</dbReference>
<dbReference type="STRING" id="1561998.A0A1I7TQD4"/>
<dbReference type="Proteomes" id="UP000095282">
    <property type="component" value="Unplaced"/>
</dbReference>
<proteinExistence type="predicted"/>